<dbReference type="PANTHER" id="PTHR22916:SF3">
    <property type="entry name" value="UDP-GLCNAC:BETAGAL BETA-1,3-N-ACETYLGLUCOSAMINYLTRANSFERASE-LIKE PROTEIN 1"/>
    <property type="match status" value="1"/>
</dbReference>
<dbReference type="EMBL" id="AP012338">
    <property type="protein sequence ID" value="BAM03521.1"/>
    <property type="molecule type" value="Genomic_DNA"/>
</dbReference>
<keyword evidence="2" id="KW-0808">Transferase</keyword>
<dbReference type="Proteomes" id="UP000007881">
    <property type="component" value="Chromosome"/>
</dbReference>
<dbReference type="PANTHER" id="PTHR22916">
    <property type="entry name" value="GLYCOSYLTRANSFERASE"/>
    <property type="match status" value="1"/>
</dbReference>
<dbReference type="Gene3D" id="3.90.550.10">
    <property type="entry name" value="Spore Coat Polysaccharide Biosynthesis Protein SpsA, Chain A"/>
    <property type="match status" value="1"/>
</dbReference>
<gene>
    <name evidence="2" type="ordered locus">PSMK_13620</name>
</gene>
<dbReference type="InterPro" id="IPR029044">
    <property type="entry name" value="Nucleotide-diphossugar_trans"/>
</dbReference>
<dbReference type="STRING" id="1142394.PSMK_13620"/>
<accession>I0IE33</accession>
<dbReference type="AlphaFoldDB" id="I0IE33"/>
<dbReference type="HOGENOM" id="CLU_025996_0_0_0"/>
<evidence type="ECO:0000259" key="1">
    <source>
        <dbReference type="Pfam" id="PF00535"/>
    </source>
</evidence>
<protein>
    <submittedName>
        <fullName evidence="2">Glycosyltransferase</fullName>
    </submittedName>
</protein>
<organism evidence="2 3">
    <name type="scientific">Phycisphaera mikurensis (strain NBRC 102666 / KCTC 22515 / FYK2301M01)</name>
    <dbReference type="NCBI Taxonomy" id="1142394"/>
    <lineage>
        <taxon>Bacteria</taxon>
        <taxon>Pseudomonadati</taxon>
        <taxon>Planctomycetota</taxon>
        <taxon>Phycisphaerae</taxon>
        <taxon>Phycisphaerales</taxon>
        <taxon>Phycisphaeraceae</taxon>
        <taxon>Phycisphaera</taxon>
    </lineage>
</organism>
<dbReference type="GO" id="GO:0016758">
    <property type="term" value="F:hexosyltransferase activity"/>
    <property type="evidence" value="ECO:0007669"/>
    <property type="project" value="UniProtKB-ARBA"/>
</dbReference>
<evidence type="ECO:0000313" key="3">
    <source>
        <dbReference type="Proteomes" id="UP000007881"/>
    </source>
</evidence>
<reference evidence="2 3" key="1">
    <citation type="submission" date="2012-02" db="EMBL/GenBank/DDBJ databases">
        <title>Complete genome sequence of Phycisphaera mikurensis NBRC 102666.</title>
        <authorList>
            <person name="Ankai A."/>
            <person name="Hosoyama A."/>
            <person name="Terui Y."/>
            <person name="Sekine M."/>
            <person name="Fukai R."/>
            <person name="Kato Y."/>
            <person name="Nakamura S."/>
            <person name="Yamada-Narita S."/>
            <person name="Kawakoshi A."/>
            <person name="Fukunaga Y."/>
            <person name="Yamazaki S."/>
            <person name="Fujita N."/>
        </authorList>
    </citation>
    <scope>NUCLEOTIDE SEQUENCE [LARGE SCALE GENOMIC DNA]</scope>
    <source>
        <strain evidence="3">NBRC 102666 / KCTC 22515 / FYK2301M01</strain>
    </source>
</reference>
<dbReference type="eggNOG" id="COG1216">
    <property type="taxonomic scope" value="Bacteria"/>
</dbReference>
<dbReference type="SUPFAM" id="SSF53448">
    <property type="entry name" value="Nucleotide-diphospho-sugar transferases"/>
    <property type="match status" value="1"/>
</dbReference>
<keyword evidence="3" id="KW-1185">Reference proteome</keyword>
<dbReference type="KEGG" id="phm:PSMK_13620"/>
<dbReference type="InterPro" id="IPR001173">
    <property type="entry name" value="Glyco_trans_2-like"/>
</dbReference>
<evidence type="ECO:0000313" key="2">
    <source>
        <dbReference type="EMBL" id="BAM03521.1"/>
    </source>
</evidence>
<dbReference type="Pfam" id="PF00535">
    <property type="entry name" value="Glycos_transf_2"/>
    <property type="match status" value="1"/>
</dbReference>
<dbReference type="CDD" id="cd00761">
    <property type="entry name" value="Glyco_tranf_GTA_type"/>
    <property type="match status" value="1"/>
</dbReference>
<proteinExistence type="predicted"/>
<name>I0IE33_PHYMF</name>
<sequence>MPPVAARELTPPPPATATRPAVSVLTTVRNGKRHLMEAAASVLGQRGLTLEYVLVDDGSTDATPALLASLAAADPRVRLLRFDENVGISHAANAGIAACRGRRIARMDADDVMAPDRLVRQLRFFERSRAAAAGSMVDFIDARGRRLHSVHNPTDHAAIEDGLLRGHCTLWHTSSMIDAAALRRVGGYNPGYASAVDVELWLRLAEIGRLANQQEVLQRYRFYGGSVSGQRRIEQAALCEKASRDAATRRGIASRWEGKPPWREADDRDARRRGRLKCGWWALGAGEHATAAWYAKRCLASKPYDVAALKLLRAAMTARRKR</sequence>
<feature type="domain" description="Glycosyltransferase 2-like" evidence="1">
    <location>
        <begin position="23"/>
        <end position="184"/>
    </location>
</feature>